<feature type="region of interest" description="Disordered" evidence="1">
    <location>
        <begin position="66"/>
        <end position="92"/>
    </location>
</feature>
<feature type="compositionally biased region" description="Low complexity" evidence="1">
    <location>
        <begin position="66"/>
        <end position="78"/>
    </location>
</feature>
<protein>
    <submittedName>
        <fullName evidence="3">Uncharacterized protein</fullName>
    </submittedName>
</protein>
<keyword evidence="2" id="KW-0472">Membrane</keyword>
<organism evidence="3 4">
    <name type="scientific">Streptomyces tateyamensis</name>
    <dbReference type="NCBI Taxonomy" id="565073"/>
    <lineage>
        <taxon>Bacteria</taxon>
        <taxon>Bacillati</taxon>
        <taxon>Actinomycetota</taxon>
        <taxon>Actinomycetes</taxon>
        <taxon>Kitasatosporales</taxon>
        <taxon>Streptomycetaceae</taxon>
        <taxon>Streptomyces</taxon>
    </lineage>
</organism>
<feature type="transmembrane region" description="Helical" evidence="2">
    <location>
        <begin position="39"/>
        <end position="60"/>
    </location>
</feature>
<keyword evidence="2" id="KW-1133">Transmembrane helix</keyword>
<evidence type="ECO:0000256" key="2">
    <source>
        <dbReference type="SAM" id="Phobius"/>
    </source>
</evidence>
<keyword evidence="2" id="KW-0812">Transmembrane</keyword>
<keyword evidence="4" id="KW-1185">Reference proteome</keyword>
<dbReference type="OrthoDB" id="3319110at2"/>
<evidence type="ECO:0000313" key="3">
    <source>
        <dbReference type="EMBL" id="PYC82684.1"/>
    </source>
</evidence>
<dbReference type="RefSeq" id="WP_110667971.1">
    <property type="nucleotide sequence ID" value="NZ_PYBW01000030.1"/>
</dbReference>
<proteinExistence type="predicted"/>
<name>A0A2V4NK19_9ACTN</name>
<reference evidence="3 4" key="1">
    <citation type="submission" date="2018-03" db="EMBL/GenBank/DDBJ databases">
        <title>Bioinformatic expansion and discovery of thiopeptide antibiotics.</title>
        <authorList>
            <person name="Schwalen C.J."/>
            <person name="Hudson G.A."/>
            <person name="Mitchell D.A."/>
        </authorList>
    </citation>
    <scope>NUCLEOTIDE SEQUENCE [LARGE SCALE GENOMIC DNA]</scope>
    <source>
        <strain evidence="3 4">ATCC 21389</strain>
    </source>
</reference>
<evidence type="ECO:0000256" key="1">
    <source>
        <dbReference type="SAM" id="MobiDB-lite"/>
    </source>
</evidence>
<dbReference type="EMBL" id="PYBW01000030">
    <property type="protein sequence ID" value="PYC82684.1"/>
    <property type="molecule type" value="Genomic_DNA"/>
</dbReference>
<sequence>MEYDDLSTRLADLADDCTPPIDPVAGALRHASRLRRRRAGIVTGVSVLVASVAVAGTVLAESRASAPAPSATRATTTEYLPWPSRGELGDDQAARAEAVRAWDEAGGGAHREVRVLYGTGKAGVDTGGSVPAVFLLEGMAKDGELRIAWVTTGDSGAGQSGGLTVRTDRPAPDPSATVDVGFVVRTSVGGTQQWTAFDLAAPGMTVVVPSILGAELLPGEKLGPEGVFVERTAGADGTEVFVKRDGATVSNHRIGS</sequence>
<dbReference type="Proteomes" id="UP000248039">
    <property type="component" value="Unassembled WGS sequence"/>
</dbReference>
<gene>
    <name evidence="3" type="ORF">C7C46_10030</name>
</gene>
<comment type="caution">
    <text evidence="3">The sequence shown here is derived from an EMBL/GenBank/DDBJ whole genome shotgun (WGS) entry which is preliminary data.</text>
</comment>
<dbReference type="AlphaFoldDB" id="A0A2V4NK19"/>
<accession>A0A2V4NK19</accession>
<evidence type="ECO:0000313" key="4">
    <source>
        <dbReference type="Proteomes" id="UP000248039"/>
    </source>
</evidence>